<protein>
    <recommendedName>
        <fullName evidence="3">CdiI immunity protein domain-containing protein</fullName>
    </recommendedName>
</protein>
<name>A0ABQ5YMD3_9NEIS</name>
<sequence>METQEAYALVTREFECYYQADELTWNNFALSELAKYSAERLFFYSEGKDVHVLISVLQQAKSERDGSFVKFVERETNVDWGDAEHWELFKNQKDMISRSLQNMSNMVA</sequence>
<evidence type="ECO:0000313" key="1">
    <source>
        <dbReference type="EMBL" id="GLR14907.1"/>
    </source>
</evidence>
<organism evidence="1 2">
    <name type="scientific">Chitinimonas prasina</name>
    <dbReference type="NCBI Taxonomy" id="1434937"/>
    <lineage>
        <taxon>Bacteria</taxon>
        <taxon>Pseudomonadati</taxon>
        <taxon>Pseudomonadota</taxon>
        <taxon>Betaproteobacteria</taxon>
        <taxon>Neisseriales</taxon>
        <taxon>Chitinibacteraceae</taxon>
        <taxon>Chitinimonas</taxon>
    </lineage>
</organism>
<dbReference type="Proteomes" id="UP001156706">
    <property type="component" value="Unassembled WGS sequence"/>
</dbReference>
<proteinExistence type="predicted"/>
<comment type="caution">
    <text evidence="1">The sequence shown here is derived from an EMBL/GenBank/DDBJ whole genome shotgun (WGS) entry which is preliminary data.</text>
</comment>
<gene>
    <name evidence="1" type="ORF">GCM10007907_36970</name>
</gene>
<keyword evidence="2" id="KW-1185">Reference proteome</keyword>
<dbReference type="EMBL" id="BSOG01000006">
    <property type="protein sequence ID" value="GLR14907.1"/>
    <property type="molecule type" value="Genomic_DNA"/>
</dbReference>
<dbReference type="RefSeq" id="WP_284197979.1">
    <property type="nucleotide sequence ID" value="NZ_BSOG01000006.1"/>
</dbReference>
<evidence type="ECO:0008006" key="3">
    <source>
        <dbReference type="Google" id="ProtNLM"/>
    </source>
</evidence>
<reference evidence="2" key="1">
    <citation type="journal article" date="2019" name="Int. J. Syst. Evol. Microbiol.">
        <title>The Global Catalogue of Microorganisms (GCM) 10K type strain sequencing project: providing services to taxonomists for standard genome sequencing and annotation.</title>
        <authorList>
            <consortium name="The Broad Institute Genomics Platform"/>
            <consortium name="The Broad Institute Genome Sequencing Center for Infectious Disease"/>
            <person name="Wu L."/>
            <person name="Ma J."/>
        </authorList>
    </citation>
    <scope>NUCLEOTIDE SEQUENCE [LARGE SCALE GENOMIC DNA]</scope>
    <source>
        <strain evidence="2">NBRC 110044</strain>
    </source>
</reference>
<evidence type="ECO:0000313" key="2">
    <source>
        <dbReference type="Proteomes" id="UP001156706"/>
    </source>
</evidence>
<accession>A0ABQ5YMD3</accession>